<evidence type="ECO:0000313" key="2">
    <source>
        <dbReference type="EMBL" id="CAI5798507.1"/>
    </source>
</evidence>
<organism evidence="2 3">
    <name type="scientific">Podarcis lilfordi</name>
    <name type="common">Lilford's wall lizard</name>
    <dbReference type="NCBI Taxonomy" id="74358"/>
    <lineage>
        <taxon>Eukaryota</taxon>
        <taxon>Metazoa</taxon>
        <taxon>Chordata</taxon>
        <taxon>Craniata</taxon>
        <taxon>Vertebrata</taxon>
        <taxon>Euteleostomi</taxon>
        <taxon>Lepidosauria</taxon>
        <taxon>Squamata</taxon>
        <taxon>Bifurcata</taxon>
        <taxon>Unidentata</taxon>
        <taxon>Episquamata</taxon>
        <taxon>Laterata</taxon>
        <taxon>Lacertibaenia</taxon>
        <taxon>Lacertidae</taxon>
        <taxon>Podarcis</taxon>
    </lineage>
</organism>
<name>A0AA35LME9_9SAUR</name>
<accession>A0AA35LME9</accession>
<evidence type="ECO:0000313" key="3">
    <source>
        <dbReference type="Proteomes" id="UP001178461"/>
    </source>
</evidence>
<dbReference type="EMBL" id="OX395143">
    <property type="protein sequence ID" value="CAI5798507.1"/>
    <property type="molecule type" value="Genomic_DNA"/>
</dbReference>
<reference evidence="2" key="1">
    <citation type="submission" date="2022-12" db="EMBL/GenBank/DDBJ databases">
        <authorList>
            <person name="Alioto T."/>
            <person name="Alioto T."/>
            <person name="Gomez Garrido J."/>
        </authorList>
    </citation>
    <scope>NUCLEOTIDE SEQUENCE</scope>
</reference>
<dbReference type="Proteomes" id="UP001178461">
    <property type="component" value="Chromosome 16"/>
</dbReference>
<feature type="region of interest" description="Disordered" evidence="1">
    <location>
        <begin position="135"/>
        <end position="165"/>
    </location>
</feature>
<protein>
    <submittedName>
        <fullName evidence="2">Uncharacterized protein</fullName>
    </submittedName>
</protein>
<gene>
    <name evidence="2" type="ORF">PODLI_1B033810</name>
</gene>
<evidence type="ECO:0000256" key="1">
    <source>
        <dbReference type="SAM" id="MobiDB-lite"/>
    </source>
</evidence>
<keyword evidence="3" id="KW-1185">Reference proteome</keyword>
<dbReference type="AlphaFoldDB" id="A0AA35LME9"/>
<sequence>MGSGPANRVQPGWLGLQLGVLWDVEDPLFLQVQETPPPRHLLQNSGSLPERAADALGGITPQEVLKSKLLERRAFGEAPIRAPRSAGTFQFILSSSGSQALPTYAGNEEEFFGVEASRPADRALLRWSRFGVTATEGPQKTGVDVRRRRRKEPGGHGLSLKGLAS</sequence>
<proteinExistence type="predicted"/>